<reference evidence="1" key="2">
    <citation type="journal article" date="2015" name="Fish Shellfish Immunol.">
        <title>Early steps in the European eel (Anguilla anguilla)-Vibrio vulnificus interaction in the gills: Role of the RtxA13 toxin.</title>
        <authorList>
            <person name="Callol A."/>
            <person name="Pajuelo D."/>
            <person name="Ebbesson L."/>
            <person name="Teles M."/>
            <person name="MacKenzie S."/>
            <person name="Amaro C."/>
        </authorList>
    </citation>
    <scope>NUCLEOTIDE SEQUENCE</scope>
</reference>
<sequence length="106" mass="12546">MKWEIWHHYKLNYRITNLYARPVCKQEAAETDFYSLCFTSILWSPSGTYVSYRKADWFNLFFTVGQKGFSNVLNTGFDNDILFKYVLLLLLLLCDNYNSAENSFLV</sequence>
<dbReference type="EMBL" id="GBXM01018168">
    <property type="protein sequence ID" value="JAH90409.1"/>
    <property type="molecule type" value="Transcribed_RNA"/>
</dbReference>
<evidence type="ECO:0000313" key="1">
    <source>
        <dbReference type="EMBL" id="JAH90409.1"/>
    </source>
</evidence>
<name>A0A0E9WJ35_ANGAN</name>
<dbReference type="AlphaFoldDB" id="A0A0E9WJ35"/>
<protein>
    <submittedName>
        <fullName evidence="1">Uncharacterized protein</fullName>
    </submittedName>
</protein>
<organism evidence="1">
    <name type="scientific">Anguilla anguilla</name>
    <name type="common">European freshwater eel</name>
    <name type="synonym">Muraena anguilla</name>
    <dbReference type="NCBI Taxonomy" id="7936"/>
    <lineage>
        <taxon>Eukaryota</taxon>
        <taxon>Metazoa</taxon>
        <taxon>Chordata</taxon>
        <taxon>Craniata</taxon>
        <taxon>Vertebrata</taxon>
        <taxon>Euteleostomi</taxon>
        <taxon>Actinopterygii</taxon>
        <taxon>Neopterygii</taxon>
        <taxon>Teleostei</taxon>
        <taxon>Anguilliformes</taxon>
        <taxon>Anguillidae</taxon>
        <taxon>Anguilla</taxon>
    </lineage>
</organism>
<accession>A0A0E9WJ35</accession>
<proteinExistence type="predicted"/>
<reference evidence="1" key="1">
    <citation type="submission" date="2014-11" db="EMBL/GenBank/DDBJ databases">
        <authorList>
            <person name="Amaro Gonzalez C."/>
        </authorList>
    </citation>
    <scope>NUCLEOTIDE SEQUENCE</scope>
</reference>